<feature type="binding site" evidence="1">
    <location>
        <position position="313"/>
    </location>
    <ligand>
        <name>ATP</name>
        <dbReference type="ChEBI" id="CHEBI:30616"/>
    </ligand>
</feature>
<keyword evidence="1" id="KW-0547">Nucleotide-binding</keyword>
<dbReference type="InterPro" id="IPR011009">
    <property type="entry name" value="Kinase-like_dom_sf"/>
</dbReference>
<dbReference type="GO" id="GO:0005634">
    <property type="term" value="C:nucleus"/>
    <property type="evidence" value="ECO:0007669"/>
    <property type="project" value="TreeGrafter"/>
</dbReference>
<dbReference type="PROSITE" id="PS00107">
    <property type="entry name" value="PROTEIN_KINASE_ATP"/>
    <property type="match status" value="1"/>
</dbReference>
<dbReference type="PROSITE" id="PS50011">
    <property type="entry name" value="PROTEIN_KINASE_DOM"/>
    <property type="match status" value="1"/>
</dbReference>
<feature type="domain" description="Protein kinase" evidence="3">
    <location>
        <begin position="284"/>
        <end position="545"/>
    </location>
</feature>
<dbReference type="InterPro" id="IPR000719">
    <property type="entry name" value="Prot_kinase_dom"/>
</dbReference>
<keyword evidence="1" id="KW-0067">ATP-binding</keyword>
<evidence type="ECO:0000313" key="4">
    <source>
        <dbReference type="EMBL" id="AUW31023.1"/>
    </source>
</evidence>
<evidence type="ECO:0000259" key="3">
    <source>
        <dbReference type="PROSITE" id="PS50011"/>
    </source>
</evidence>
<feature type="region of interest" description="Disordered" evidence="2">
    <location>
        <begin position="532"/>
        <end position="589"/>
    </location>
</feature>
<feature type="region of interest" description="Disordered" evidence="2">
    <location>
        <begin position="1"/>
        <end position="35"/>
    </location>
</feature>
<reference evidence="4" key="1">
    <citation type="submission" date="2017-12" db="EMBL/GenBank/DDBJ databases">
        <title>Genome Sequencing Reveals a Rich Biosynthetic Potential.</title>
        <authorList>
            <person name="Bertrand R.L."/>
            <person name="Abdel-Hameed M.E."/>
            <person name="Sorensen J.L."/>
        </authorList>
    </citation>
    <scope>NUCLEOTIDE SEQUENCE</scope>
</reference>
<sequence length="589" mass="66176">MESASKYPTQAMTSQETRDWVASTKGTQKDSIQQHALPTTKSPDFLRLIPFNETAKLAFSELLARKRAGTLSDHHGQYLVDNGKGLLRKPINYQARSEGETTDEEYPDAPEPREVNLGFFKVSFDHVNVTQSAKWVIGRGSARKGEGKITRNVDILLAAPGSQHTTGLLAAHAYLRMHPDSGVWMIQAAPESSNHSTESGPMVMATLGEKDILNNGFRCLDKPETRLSILDMDFHVQFALTTYPACESYRQLRNRKLEEYDMAVPDTDISGIPLNSDIRAKDLAVFSLGLGSGANGAVYEAFDPESGELRIVKVVEVKNESVRESLQPEIEMLKRYPNTRGLVRQYGWCNSNWDTTLTVEKYPLNVYLVQRKGKAFNRQSWKDTPAIERLKAFQDLLCGLRTIHQQGWMHRDITRQNILYFNGNPPEAALCDFGKLCFRKIDTYTGLAAWSNLPPEIVEGESNPYNQSIDIWMLALALVLTWCPQACQGVARLYNGQITSVGLEVIRSWLLNIKNSNLALLLQEMLSKDPKSRPNVDQALSHPTFQHLKTESTQEAVSSEGKRRRLEEDTIDVETAKNQAMRLGQKETG</sequence>
<dbReference type="Pfam" id="PF00069">
    <property type="entry name" value="Pkinase"/>
    <property type="match status" value="1"/>
</dbReference>
<dbReference type="GO" id="GO:0004674">
    <property type="term" value="F:protein serine/threonine kinase activity"/>
    <property type="evidence" value="ECO:0007669"/>
    <property type="project" value="TreeGrafter"/>
</dbReference>
<dbReference type="CDD" id="cd00180">
    <property type="entry name" value="PKc"/>
    <property type="match status" value="1"/>
</dbReference>
<evidence type="ECO:0000256" key="2">
    <source>
        <dbReference type="SAM" id="MobiDB-lite"/>
    </source>
</evidence>
<name>A0A2K9YDU8_CLAUC</name>
<evidence type="ECO:0000256" key="1">
    <source>
        <dbReference type="PROSITE-ProRule" id="PRU10141"/>
    </source>
</evidence>
<dbReference type="GO" id="GO:0005737">
    <property type="term" value="C:cytoplasm"/>
    <property type="evidence" value="ECO:0007669"/>
    <property type="project" value="TreeGrafter"/>
</dbReference>
<dbReference type="Gene3D" id="1.10.510.10">
    <property type="entry name" value="Transferase(Phosphotransferase) domain 1"/>
    <property type="match status" value="1"/>
</dbReference>
<dbReference type="PANTHER" id="PTHR44167:SF24">
    <property type="entry name" value="SERINE_THREONINE-PROTEIN KINASE CHK2"/>
    <property type="match status" value="1"/>
</dbReference>
<dbReference type="GO" id="GO:0044773">
    <property type="term" value="P:mitotic DNA damage checkpoint signaling"/>
    <property type="evidence" value="ECO:0007669"/>
    <property type="project" value="TreeGrafter"/>
</dbReference>
<accession>A0A2K9YDU8</accession>
<dbReference type="InterPro" id="IPR017441">
    <property type="entry name" value="Protein_kinase_ATP_BS"/>
</dbReference>
<dbReference type="SUPFAM" id="SSF56112">
    <property type="entry name" value="Protein kinase-like (PK-like)"/>
    <property type="match status" value="1"/>
</dbReference>
<proteinExistence type="predicted"/>
<feature type="compositionally biased region" description="Polar residues" evidence="2">
    <location>
        <begin position="1"/>
        <end position="15"/>
    </location>
</feature>
<dbReference type="EMBL" id="MG777489">
    <property type="protein sequence ID" value="AUW31023.1"/>
    <property type="molecule type" value="Genomic_DNA"/>
</dbReference>
<dbReference type="Gene3D" id="3.30.200.20">
    <property type="entry name" value="Phosphorylase Kinase, domain 1"/>
    <property type="match status" value="1"/>
</dbReference>
<feature type="compositionally biased region" description="Polar residues" evidence="2">
    <location>
        <begin position="24"/>
        <end position="35"/>
    </location>
</feature>
<keyword evidence="4" id="KW-0418">Kinase</keyword>
<dbReference type="GO" id="GO:0005524">
    <property type="term" value="F:ATP binding"/>
    <property type="evidence" value="ECO:0007669"/>
    <property type="project" value="UniProtKB-UniRule"/>
</dbReference>
<dbReference type="PANTHER" id="PTHR44167">
    <property type="entry name" value="OVARIAN-SPECIFIC SERINE/THREONINE-PROTEIN KINASE LOK-RELATED"/>
    <property type="match status" value="1"/>
</dbReference>
<organism evidence="4">
    <name type="scientific">Cladonia uncialis subsp. uncialis</name>
    <dbReference type="NCBI Taxonomy" id="180999"/>
    <lineage>
        <taxon>Eukaryota</taxon>
        <taxon>Fungi</taxon>
        <taxon>Dikarya</taxon>
        <taxon>Ascomycota</taxon>
        <taxon>Pezizomycotina</taxon>
        <taxon>Lecanoromycetes</taxon>
        <taxon>OSLEUM clade</taxon>
        <taxon>Lecanoromycetidae</taxon>
        <taxon>Lecanorales</taxon>
        <taxon>Lecanorineae</taxon>
        <taxon>Cladoniaceae</taxon>
        <taxon>Cladonia</taxon>
    </lineage>
</organism>
<protein>
    <submittedName>
        <fullName evidence="4">Putative kinase</fullName>
    </submittedName>
</protein>
<dbReference type="AlphaFoldDB" id="A0A2K9YDU8"/>
<keyword evidence="4" id="KW-0808">Transferase</keyword>